<organism evidence="1 2">
    <name type="scientific">Panicum hallii var. hallii</name>
    <dbReference type="NCBI Taxonomy" id="1504633"/>
    <lineage>
        <taxon>Eukaryota</taxon>
        <taxon>Viridiplantae</taxon>
        <taxon>Streptophyta</taxon>
        <taxon>Embryophyta</taxon>
        <taxon>Tracheophyta</taxon>
        <taxon>Spermatophyta</taxon>
        <taxon>Magnoliopsida</taxon>
        <taxon>Liliopsida</taxon>
        <taxon>Poales</taxon>
        <taxon>Poaceae</taxon>
        <taxon>PACMAD clade</taxon>
        <taxon>Panicoideae</taxon>
        <taxon>Panicodae</taxon>
        <taxon>Paniceae</taxon>
        <taxon>Panicinae</taxon>
        <taxon>Panicum</taxon>
        <taxon>Panicum sect. Panicum</taxon>
    </lineage>
</organism>
<name>A0A2T7DHG2_9POAL</name>
<reference evidence="1 2" key="1">
    <citation type="submission" date="2018-04" db="EMBL/GenBank/DDBJ databases">
        <title>WGS assembly of Panicum hallii var. hallii HAL2.</title>
        <authorList>
            <person name="Lovell J."/>
            <person name="Jenkins J."/>
            <person name="Lowry D."/>
            <person name="Mamidi S."/>
            <person name="Sreedasyam A."/>
            <person name="Weng X."/>
            <person name="Barry K."/>
            <person name="Bonette J."/>
            <person name="Campitelli B."/>
            <person name="Daum C."/>
            <person name="Gordon S."/>
            <person name="Gould B."/>
            <person name="Lipzen A."/>
            <person name="MacQueen A."/>
            <person name="Palacio-Mejia J."/>
            <person name="Plott C."/>
            <person name="Shakirov E."/>
            <person name="Shu S."/>
            <person name="Yoshinaga Y."/>
            <person name="Zane M."/>
            <person name="Rokhsar D."/>
            <person name="Grimwood J."/>
            <person name="Schmutz J."/>
            <person name="Juenger T."/>
        </authorList>
    </citation>
    <scope>NUCLEOTIDE SEQUENCE [LARGE SCALE GENOMIC DNA]</scope>
    <source>
        <strain evidence="2">cv. HAL2</strain>
    </source>
</reference>
<dbReference type="EMBL" id="CM009753">
    <property type="protein sequence ID" value="PUZ55022.1"/>
    <property type="molecule type" value="Genomic_DNA"/>
</dbReference>
<protein>
    <submittedName>
        <fullName evidence="1">Uncharacterized protein</fullName>
    </submittedName>
</protein>
<evidence type="ECO:0000313" key="2">
    <source>
        <dbReference type="Proteomes" id="UP000244336"/>
    </source>
</evidence>
<proteinExistence type="predicted"/>
<sequence length="94" mass="10158">MLHFLFAGLANCYGHLHRLHSSMGLLYPALRSLTMRITDAVVIHSNSCSALPLLSSSAAAPCRVARLLTNTCYARISLRTWFHASGSSKLAVAS</sequence>
<accession>A0A2T7DHG2</accession>
<dbReference type="Proteomes" id="UP000244336">
    <property type="component" value="Chromosome 5"/>
</dbReference>
<gene>
    <name evidence="1" type="ORF">GQ55_5G179100</name>
</gene>
<dbReference type="AlphaFoldDB" id="A0A2T7DHG2"/>
<evidence type="ECO:0000313" key="1">
    <source>
        <dbReference type="EMBL" id="PUZ55022.1"/>
    </source>
</evidence>
<keyword evidence="2" id="KW-1185">Reference proteome</keyword>
<dbReference type="Gramene" id="PUZ55022">
    <property type="protein sequence ID" value="PUZ55022"/>
    <property type="gene ID" value="GQ55_5G179100"/>
</dbReference>